<gene>
    <name evidence="2" type="ORF">BYL167_LOCUS30207</name>
</gene>
<reference evidence="2" key="1">
    <citation type="submission" date="2021-02" db="EMBL/GenBank/DDBJ databases">
        <authorList>
            <person name="Nowell W R."/>
        </authorList>
    </citation>
    <scope>NUCLEOTIDE SEQUENCE</scope>
</reference>
<dbReference type="PANTHER" id="PTHR12837">
    <property type="entry name" value="POLY ADP-RIBOSE GLYCOHYDROLASE"/>
    <property type="match status" value="1"/>
</dbReference>
<sequence>MKSIKRELIKALAGFHAHGRTPNDAFPIATGNWGCGAFNGDRQLKGNHFKD</sequence>
<organism evidence="2 3">
    <name type="scientific">Rotaria magnacalcarata</name>
    <dbReference type="NCBI Taxonomy" id="392030"/>
    <lineage>
        <taxon>Eukaryota</taxon>
        <taxon>Metazoa</taxon>
        <taxon>Spiralia</taxon>
        <taxon>Gnathifera</taxon>
        <taxon>Rotifera</taxon>
        <taxon>Eurotatoria</taxon>
        <taxon>Bdelloidea</taxon>
        <taxon>Philodinida</taxon>
        <taxon>Philodinidae</taxon>
        <taxon>Rotaria</taxon>
    </lineage>
</organism>
<dbReference type="GO" id="GO:0005975">
    <property type="term" value="P:carbohydrate metabolic process"/>
    <property type="evidence" value="ECO:0007669"/>
    <property type="project" value="InterPro"/>
</dbReference>
<comment type="caution">
    <text evidence="2">The sequence shown here is derived from an EMBL/GenBank/DDBJ whole genome shotgun (WGS) entry which is preliminary data.</text>
</comment>
<dbReference type="GO" id="GO:0006282">
    <property type="term" value="P:regulation of DNA repair"/>
    <property type="evidence" value="ECO:0007669"/>
    <property type="project" value="InterPro"/>
</dbReference>
<feature type="domain" description="PARG catalytic Macro" evidence="1">
    <location>
        <begin position="2"/>
        <end position="45"/>
    </location>
</feature>
<dbReference type="InterPro" id="IPR007724">
    <property type="entry name" value="Poly_GlycHdrlase"/>
</dbReference>
<evidence type="ECO:0000313" key="2">
    <source>
        <dbReference type="EMBL" id="CAF4368290.1"/>
    </source>
</evidence>
<dbReference type="Proteomes" id="UP000681967">
    <property type="component" value="Unassembled WGS sequence"/>
</dbReference>
<evidence type="ECO:0000313" key="3">
    <source>
        <dbReference type="Proteomes" id="UP000681967"/>
    </source>
</evidence>
<dbReference type="GO" id="GO:0005737">
    <property type="term" value="C:cytoplasm"/>
    <property type="evidence" value="ECO:0007669"/>
    <property type="project" value="TreeGrafter"/>
</dbReference>
<dbReference type="Pfam" id="PF05028">
    <property type="entry name" value="PARG_cat_C"/>
    <property type="match status" value="1"/>
</dbReference>
<proteinExistence type="predicted"/>
<feature type="non-terminal residue" evidence="2">
    <location>
        <position position="51"/>
    </location>
</feature>
<accession>A0A8S2UXA8</accession>
<dbReference type="AlphaFoldDB" id="A0A8S2UXA8"/>
<dbReference type="GO" id="GO:0005634">
    <property type="term" value="C:nucleus"/>
    <property type="evidence" value="ECO:0007669"/>
    <property type="project" value="TreeGrafter"/>
</dbReference>
<dbReference type="GO" id="GO:0009225">
    <property type="term" value="P:nucleotide-sugar metabolic process"/>
    <property type="evidence" value="ECO:0007669"/>
    <property type="project" value="TreeGrafter"/>
</dbReference>
<dbReference type="EMBL" id="CAJOBH010048688">
    <property type="protein sequence ID" value="CAF4368290.1"/>
    <property type="molecule type" value="Genomic_DNA"/>
</dbReference>
<evidence type="ECO:0000259" key="1">
    <source>
        <dbReference type="Pfam" id="PF05028"/>
    </source>
</evidence>
<dbReference type="GO" id="GO:1990966">
    <property type="term" value="P:ATP generation from poly-ADP-D-ribose"/>
    <property type="evidence" value="ECO:0007669"/>
    <property type="project" value="TreeGrafter"/>
</dbReference>
<dbReference type="InterPro" id="IPR046372">
    <property type="entry name" value="PARG_cat_C"/>
</dbReference>
<dbReference type="GO" id="GO:0004649">
    <property type="term" value="F:poly(ADP-ribose) glycohydrolase activity"/>
    <property type="evidence" value="ECO:0007669"/>
    <property type="project" value="InterPro"/>
</dbReference>
<dbReference type="PANTHER" id="PTHR12837:SF0">
    <property type="entry name" value="POLY(ADP-RIBOSE) GLYCOHYDROLASE"/>
    <property type="match status" value="1"/>
</dbReference>
<protein>
    <recommendedName>
        <fullName evidence="1">PARG catalytic Macro domain-containing protein</fullName>
    </recommendedName>
</protein>
<name>A0A8S2UXA8_9BILA</name>